<dbReference type="Gene3D" id="3.10.660.10">
    <property type="entry name" value="DPH Zinc finger"/>
    <property type="match status" value="1"/>
</dbReference>
<dbReference type="CDD" id="cd06257">
    <property type="entry name" value="DnaJ"/>
    <property type="match status" value="1"/>
</dbReference>
<dbReference type="GeneID" id="30179106"/>
<proteinExistence type="inferred from homology"/>
<evidence type="ECO:0000256" key="2">
    <source>
        <dbReference type="ARBA" id="ARBA00006169"/>
    </source>
</evidence>
<evidence type="ECO:0000259" key="7">
    <source>
        <dbReference type="PROSITE" id="PS51074"/>
    </source>
</evidence>
<dbReference type="EMBL" id="KV454004">
    <property type="protein sequence ID" value="ODQ45690.1"/>
    <property type="molecule type" value="Genomic_DNA"/>
</dbReference>
<protein>
    <recommendedName>
        <fullName evidence="3">Diphthamide biosynthesis protein 4</fullName>
    </recommendedName>
</protein>
<dbReference type="SUPFAM" id="SSF46565">
    <property type="entry name" value="Chaperone J-domain"/>
    <property type="match status" value="1"/>
</dbReference>
<evidence type="ECO:0000313" key="8">
    <source>
        <dbReference type="EMBL" id="ODQ45690.1"/>
    </source>
</evidence>
<dbReference type="InterPro" id="IPR001623">
    <property type="entry name" value="DnaJ_domain"/>
</dbReference>
<dbReference type="STRING" id="763406.A0A1E3NHR1"/>
<dbReference type="RefSeq" id="XP_019016803.1">
    <property type="nucleotide sequence ID" value="XM_019162419.1"/>
</dbReference>
<gene>
    <name evidence="8" type="ORF">PICMEDRAFT_25899</name>
</gene>
<evidence type="ECO:0000256" key="5">
    <source>
        <dbReference type="ARBA" id="ARBA00023004"/>
    </source>
</evidence>
<dbReference type="SUPFAM" id="SSF144217">
    <property type="entry name" value="CSL zinc finger"/>
    <property type="match status" value="1"/>
</dbReference>
<evidence type="ECO:0000256" key="1">
    <source>
        <dbReference type="ARBA" id="ARBA00003474"/>
    </source>
</evidence>
<name>A0A1E3NHR1_9ASCO</name>
<feature type="non-terminal residue" evidence="8">
    <location>
        <position position="187"/>
    </location>
</feature>
<feature type="non-terminal residue" evidence="8">
    <location>
        <position position="1"/>
    </location>
</feature>
<dbReference type="UniPathway" id="UPA00559"/>
<dbReference type="InterPro" id="IPR036671">
    <property type="entry name" value="DPH_MB_sf"/>
</dbReference>
<comment type="function">
    <text evidence="1">Required for the first step of diphthamide biosynthesis, the transfer of 3-amino-3-carboxypropyl from S-adenosyl-L-methionine to a histidine residue. Diphthamide is a post-translational modification of histidine which occurs in elongation factor 2.</text>
</comment>
<dbReference type="InterPro" id="IPR036869">
    <property type="entry name" value="J_dom_sf"/>
</dbReference>
<dbReference type="Pfam" id="PF05207">
    <property type="entry name" value="Zn_ribbon_CSL"/>
    <property type="match status" value="1"/>
</dbReference>
<dbReference type="InterPro" id="IPR007872">
    <property type="entry name" value="DPH_MB_dom"/>
</dbReference>
<comment type="similarity">
    <text evidence="2">Belongs to the DPH4 family.</text>
</comment>
<dbReference type="PANTHER" id="PTHR24074">
    <property type="entry name" value="CO-CHAPERONE PROTEIN DJLA"/>
    <property type="match status" value="1"/>
</dbReference>
<dbReference type="PROSITE" id="PS51074">
    <property type="entry name" value="DPH_MB"/>
    <property type="match status" value="1"/>
</dbReference>
<dbReference type="Proteomes" id="UP000094455">
    <property type="component" value="Unassembled WGS sequence"/>
</dbReference>
<organism evidence="8 9">
    <name type="scientific">Pichia membranifaciens NRRL Y-2026</name>
    <dbReference type="NCBI Taxonomy" id="763406"/>
    <lineage>
        <taxon>Eukaryota</taxon>
        <taxon>Fungi</taxon>
        <taxon>Dikarya</taxon>
        <taxon>Ascomycota</taxon>
        <taxon>Saccharomycotina</taxon>
        <taxon>Pichiomycetes</taxon>
        <taxon>Pichiales</taxon>
        <taxon>Pichiaceae</taxon>
        <taxon>Pichia</taxon>
    </lineage>
</organism>
<keyword evidence="9" id="KW-1185">Reference proteome</keyword>
<feature type="domain" description="J" evidence="6">
    <location>
        <begin position="5"/>
        <end position="75"/>
    </location>
</feature>
<dbReference type="Gene3D" id="1.10.287.110">
    <property type="entry name" value="DnaJ domain"/>
    <property type="match status" value="1"/>
</dbReference>
<dbReference type="OrthoDB" id="445556at2759"/>
<reference evidence="8 9" key="1">
    <citation type="journal article" date="2016" name="Proc. Natl. Acad. Sci. U.S.A.">
        <title>Comparative genomics of biotechnologically important yeasts.</title>
        <authorList>
            <person name="Riley R."/>
            <person name="Haridas S."/>
            <person name="Wolfe K.H."/>
            <person name="Lopes M.R."/>
            <person name="Hittinger C.T."/>
            <person name="Goeker M."/>
            <person name="Salamov A.A."/>
            <person name="Wisecaver J.H."/>
            <person name="Long T.M."/>
            <person name="Calvey C.H."/>
            <person name="Aerts A.L."/>
            <person name="Barry K.W."/>
            <person name="Choi C."/>
            <person name="Clum A."/>
            <person name="Coughlan A.Y."/>
            <person name="Deshpande S."/>
            <person name="Douglass A.P."/>
            <person name="Hanson S.J."/>
            <person name="Klenk H.-P."/>
            <person name="LaButti K.M."/>
            <person name="Lapidus A."/>
            <person name="Lindquist E.A."/>
            <person name="Lipzen A.M."/>
            <person name="Meier-Kolthoff J.P."/>
            <person name="Ohm R.A."/>
            <person name="Otillar R.P."/>
            <person name="Pangilinan J.L."/>
            <person name="Peng Y."/>
            <person name="Rokas A."/>
            <person name="Rosa C.A."/>
            <person name="Scheuner C."/>
            <person name="Sibirny A.A."/>
            <person name="Slot J.C."/>
            <person name="Stielow J.B."/>
            <person name="Sun H."/>
            <person name="Kurtzman C.P."/>
            <person name="Blackwell M."/>
            <person name="Grigoriev I.V."/>
            <person name="Jeffries T.W."/>
        </authorList>
    </citation>
    <scope>NUCLEOTIDE SEQUENCE [LARGE SCALE GENOMIC DNA]</scope>
    <source>
        <strain evidence="8 9">NRRL Y-2026</strain>
    </source>
</reference>
<dbReference type="Pfam" id="PF00226">
    <property type="entry name" value="DnaJ"/>
    <property type="match status" value="1"/>
</dbReference>
<evidence type="ECO:0000313" key="9">
    <source>
        <dbReference type="Proteomes" id="UP000094455"/>
    </source>
</evidence>
<dbReference type="PROSITE" id="PS50076">
    <property type="entry name" value="DNAJ_2"/>
    <property type="match status" value="1"/>
</dbReference>
<evidence type="ECO:0000256" key="3">
    <source>
        <dbReference type="ARBA" id="ARBA00021797"/>
    </source>
</evidence>
<dbReference type="GO" id="GO:0046872">
    <property type="term" value="F:metal ion binding"/>
    <property type="evidence" value="ECO:0007669"/>
    <property type="project" value="UniProtKB-KW"/>
</dbReference>
<keyword evidence="5" id="KW-0408">Iron</keyword>
<accession>A0A1E3NHR1</accession>
<dbReference type="SMART" id="SM00271">
    <property type="entry name" value="DnaJ"/>
    <property type="match status" value="1"/>
</dbReference>
<evidence type="ECO:0000259" key="6">
    <source>
        <dbReference type="PROSITE" id="PS50076"/>
    </source>
</evidence>
<dbReference type="AlphaFoldDB" id="A0A1E3NHR1"/>
<dbReference type="InterPro" id="IPR050817">
    <property type="entry name" value="DjlA_DnaK_co-chaperone"/>
</dbReference>
<keyword evidence="4" id="KW-0479">Metal-binding</keyword>
<feature type="domain" description="DPH-type MB" evidence="7">
    <location>
        <begin position="96"/>
        <end position="186"/>
    </location>
</feature>
<dbReference type="GO" id="GO:0017183">
    <property type="term" value="P:protein histidyl modification to diphthamide"/>
    <property type="evidence" value="ECO:0007669"/>
    <property type="project" value="UniProtKB-UniPathway"/>
</dbReference>
<sequence>LNHISYYEVLGVPQDCSTKDVKSAYHRLLLTHHPDKKVQREDTTILPNRHSIQLIQDAYRTLSDTQQRKDYDAAIHTHFIKLGLTALSASTVNIDGMDRIDLSEFEVTESQPEKGGVGTAGDSELEEVFVHACPRCHFEDGFVLSETDLEQGTHEQEQNRLNSTDVDYQLLLQCASCSLWLCVTYSI</sequence>
<evidence type="ECO:0000256" key="4">
    <source>
        <dbReference type="ARBA" id="ARBA00022723"/>
    </source>
</evidence>
<dbReference type="PRINTS" id="PR00625">
    <property type="entry name" value="JDOMAIN"/>
</dbReference>